<dbReference type="Proteomes" id="UP001500064">
    <property type="component" value="Unassembled WGS sequence"/>
</dbReference>
<comment type="caution">
    <text evidence="2">The sequence shown here is derived from an EMBL/GenBank/DDBJ whole genome shotgun (WGS) entry which is preliminary data.</text>
</comment>
<feature type="compositionally biased region" description="Basic and acidic residues" evidence="1">
    <location>
        <begin position="90"/>
        <end position="127"/>
    </location>
</feature>
<feature type="compositionally biased region" description="Basic and acidic residues" evidence="1">
    <location>
        <begin position="30"/>
        <end position="72"/>
    </location>
</feature>
<evidence type="ECO:0008006" key="4">
    <source>
        <dbReference type="Google" id="ProtNLM"/>
    </source>
</evidence>
<sequence>MAFSADSRPSDKGRHRRGRWWRRGSYLFSRRAEAPPDAERSFWSRTRERRQEAKAAARREAARRPGEGRPDRSGWPGEGRPDRSGWPGGERAERVARPGEPERAYGPGGRDRASGPEGRERAERAEKAGWPGGGERERMTWPGGAAPGPWERRHEMSRDGFTLREHGERLPAAVMIDRPRYTWYDFELADQPLRAQPNRPDAPSLGDGLRHCGKLETILHRQWDARRGRPPADLIRAVESLARLPERLKELLAEGLEGIYVGPGGVPDLDDMGYLRGAPLPSGRATWDICAGAYGDRKIVVGDRPSPTPDVMMHEVGHAIDDIDSAYGAWVSDSPEFVRLYETAVPLLASTFHRQGGGLGRKEFFADAFAAIASRQRPALVDMLGGDTRMALDIMLFFNRRYGI</sequence>
<evidence type="ECO:0000313" key="2">
    <source>
        <dbReference type="EMBL" id="GAA1609795.1"/>
    </source>
</evidence>
<dbReference type="SUPFAM" id="SSF55486">
    <property type="entry name" value="Metalloproteases ('zincins'), catalytic domain"/>
    <property type="match status" value="1"/>
</dbReference>
<proteinExistence type="predicted"/>
<evidence type="ECO:0000256" key="1">
    <source>
        <dbReference type="SAM" id="MobiDB-lite"/>
    </source>
</evidence>
<keyword evidence="3" id="KW-1185">Reference proteome</keyword>
<protein>
    <recommendedName>
        <fullName evidence="4">Lysine-specific metallo-endopeptidase domain-containing protein</fullName>
    </recommendedName>
</protein>
<feature type="region of interest" description="Disordered" evidence="1">
    <location>
        <begin position="25"/>
        <end position="153"/>
    </location>
</feature>
<evidence type="ECO:0000313" key="3">
    <source>
        <dbReference type="Proteomes" id="UP001500064"/>
    </source>
</evidence>
<dbReference type="EMBL" id="BAAAMU010000001">
    <property type="protein sequence ID" value="GAA1609795.1"/>
    <property type="molecule type" value="Genomic_DNA"/>
</dbReference>
<accession>A0ABP4QHD1</accession>
<gene>
    <name evidence="2" type="ORF">GCM10009733_002510</name>
</gene>
<reference evidence="3" key="1">
    <citation type="journal article" date="2019" name="Int. J. Syst. Evol. Microbiol.">
        <title>The Global Catalogue of Microorganisms (GCM) 10K type strain sequencing project: providing services to taxonomists for standard genome sequencing and annotation.</title>
        <authorList>
            <consortium name="The Broad Institute Genomics Platform"/>
            <consortium name="The Broad Institute Genome Sequencing Center for Infectious Disease"/>
            <person name="Wu L."/>
            <person name="Ma J."/>
        </authorList>
    </citation>
    <scope>NUCLEOTIDE SEQUENCE [LARGE SCALE GENOMIC DNA]</scope>
    <source>
        <strain evidence="3">JCM 13929</strain>
    </source>
</reference>
<name>A0ABP4QHD1_9ACTN</name>
<dbReference type="Gene3D" id="3.40.390.10">
    <property type="entry name" value="Collagenase (Catalytic Domain)"/>
    <property type="match status" value="1"/>
</dbReference>
<organism evidence="2 3">
    <name type="scientific">Nonomuraea maheshkhaliensis</name>
    <dbReference type="NCBI Taxonomy" id="419590"/>
    <lineage>
        <taxon>Bacteria</taxon>
        <taxon>Bacillati</taxon>
        <taxon>Actinomycetota</taxon>
        <taxon>Actinomycetes</taxon>
        <taxon>Streptosporangiales</taxon>
        <taxon>Streptosporangiaceae</taxon>
        <taxon>Nonomuraea</taxon>
    </lineage>
</organism>
<dbReference type="RefSeq" id="WP_346100972.1">
    <property type="nucleotide sequence ID" value="NZ_BAAAMU010000001.1"/>
</dbReference>
<dbReference type="InterPro" id="IPR024079">
    <property type="entry name" value="MetalloPept_cat_dom_sf"/>
</dbReference>